<reference evidence="2" key="2">
    <citation type="submission" date="2023-05" db="EMBL/GenBank/DDBJ databases">
        <authorList>
            <consortium name="Lawrence Berkeley National Laboratory"/>
            <person name="Steindorff A."/>
            <person name="Hensen N."/>
            <person name="Bonometti L."/>
            <person name="Westerberg I."/>
            <person name="Brannstrom I.O."/>
            <person name="Guillou S."/>
            <person name="Cros-Aarteil S."/>
            <person name="Calhoun S."/>
            <person name="Haridas S."/>
            <person name="Kuo A."/>
            <person name="Mondo S."/>
            <person name="Pangilinan J."/>
            <person name="Riley R."/>
            <person name="Labutti K."/>
            <person name="Andreopoulos B."/>
            <person name="Lipzen A."/>
            <person name="Chen C."/>
            <person name="Yanf M."/>
            <person name="Daum C."/>
            <person name="Ng V."/>
            <person name="Clum A."/>
            <person name="Ohm R."/>
            <person name="Martin F."/>
            <person name="Silar P."/>
            <person name="Natvig D."/>
            <person name="Lalanne C."/>
            <person name="Gautier V."/>
            <person name="Ament-Velasquez S.L."/>
            <person name="Kruys A."/>
            <person name="Hutchinson M.I."/>
            <person name="Powell A.J."/>
            <person name="Barry K."/>
            <person name="Miller A.N."/>
            <person name="Grigoriev I.V."/>
            <person name="Debuchy R."/>
            <person name="Gladieux P."/>
            <person name="Thoren M.H."/>
            <person name="Johannesson H."/>
        </authorList>
    </citation>
    <scope>NUCLEOTIDE SEQUENCE</scope>
    <source>
        <strain evidence="2">CBS 315.58</strain>
    </source>
</reference>
<feature type="region of interest" description="Disordered" evidence="1">
    <location>
        <begin position="117"/>
        <end position="141"/>
    </location>
</feature>
<comment type="caution">
    <text evidence="2">The sequence shown here is derived from an EMBL/GenBank/DDBJ whole genome shotgun (WGS) entry which is preliminary data.</text>
</comment>
<protein>
    <submittedName>
        <fullName evidence="2">Uncharacterized protein</fullName>
    </submittedName>
</protein>
<sequence>MTPPNMQHMQAPRRYLQYGVNTRSPTISCLVPVVQVITAFPSGYASTPSCVVGRNGSWLGISMRGNIQGPAATCRSALNTTRREVHNREAADDLAPLGRVQGRGTLRVVGLRFRGPWLSDTTPPTTSSSATPGDEPDSTLTCALRPQSLSVSLDRLPYSQPIRPTRPDATIFLLSRSRPASRSWIPWLAVSWPTALGGRAEANPWNRRMPSGHPKQALLFVFIFGTIFGPSTTCHPIARFLYTCRYTEGIVPTWAPCYDLPENNPSRPFCSYHKFCARRVSSAHETGFCPNQRWNSTLIIPGGLFPKPITVGVLSLMKLLYGESARHVPFSAGPGGGRASA</sequence>
<dbReference type="Proteomes" id="UP001303160">
    <property type="component" value="Unassembled WGS sequence"/>
</dbReference>
<feature type="compositionally biased region" description="Low complexity" evidence="1">
    <location>
        <begin position="121"/>
        <end position="132"/>
    </location>
</feature>
<proteinExistence type="predicted"/>
<organism evidence="2 3">
    <name type="scientific">Triangularia verruculosa</name>
    <dbReference type="NCBI Taxonomy" id="2587418"/>
    <lineage>
        <taxon>Eukaryota</taxon>
        <taxon>Fungi</taxon>
        <taxon>Dikarya</taxon>
        <taxon>Ascomycota</taxon>
        <taxon>Pezizomycotina</taxon>
        <taxon>Sordariomycetes</taxon>
        <taxon>Sordariomycetidae</taxon>
        <taxon>Sordariales</taxon>
        <taxon>Podosporaceae</taxon>
        <taxon>Triangularia</taxon>
    </lineage>
</organism>
<name>A0AAN7ATV4_9PEZI</name>
<dbReference type="EMBL" id="MU863935">
    <property type="protein sequence ID" value="KAK4199178.1"/>
    <property type="molecule type" value="Genomic_DNA"/>
</dbReference>
<reference evidence="2" key="1">
    <citation type="journal article" date="2023" name="Mol. Phylogenet. Evol.">
        <title>Genome-scale phylogeny and comparative genomics of the fungal order Sordariales.</title>
        <authorList>
            <person name="Hensen N."/>
            <person name="Bonometti L."/>
            <person name="Westerberg I."/>
            <person name="Brannstrom I.O."/>
            <person name="Guillou S."/>
            <person name="Cros-Aarteil S."/>
            <person name="Calhoun S."/>
            <person name="Haridas S."/>
            <person name="Kuo A."/>
            <person name="Mondo S."/>
            <person name="Pangilinan J."/>
            <person name="Riley R."/>
            <person name="LaButti K."/>
            <person name="Andreopoulos B."/>
            <person name="Lipzen A."/>
            <person name="Chen C."/>
            <person name="Yan M."/>
            <person name="Daum C."/>
            <person name="Ng V."/>
            <person name="Clum A."/>
            <person name="Steindorff A."/>
            <person name="Ohm R.A."/>
            <person name="Martin F."/>
            <person name="Silar P."/>
            <person name="Natvig D.O."/>
            <person name="Lalanne C."/>
            <person name="Gautier V."/>
            <person name="Ament-Velasquez S.L."/>
            <person name="Kruys A."/>
            <person name="Hutchinson M.I."/>
            <person name="Powell A.J."/>
            <person name="Barry K."/>
            <person name="Miller A.N."/>
            <person name="Grigoriev I.V."/>
            <person name="Debuchy R."/>
            <person name="Gladieux P."/>
            <person name="Hiltunen Thoren M."/>
            <person name="Johannesson H."/>
        </authorList>
    </citation>
    <scope>NUCLEOTIDE SEQUENCE</scope>
    <source>
        <strain evidence="2">CBS 315.58</strain>
    </source>
</reference>
<gene>
    <name evidence="2" type="ORF">QBC40DRAFT_329563</name>
</gene>
<accession>A0AAN7ATV4</accession>
<evidence type="ECO:0000313" key="2">
    <source>
        <dbReference type="EMBL" id="KAK4199178.1"/>
    </source>
</evidence>
<dbReference type="AlphaFoldDB" id="A0AAN7ATV4"/>
<evidence type="ECO:0000313" key="3">
    <source>
        <dbReference type="Proteomes" id="UP001303160"/>
    </source>
</evidence>
<keyword evidence="3" id="KW-1185">Reference proteome</keyword>
<evidence type="ECO:0000256" key="1">
    <source>
        <dbReference type="SAM" id="MobiDB-lite"/>
    </source>
</evidence>